<evidence type="ECO:0000313" key="2">
    <source>
        <dbReference type="WBParaSite" id="RSKR_0000883166.1"/>
    </source>
</evidence>
<reference evidence="2" key="1">
    <citation type="submission" date="2016-11" db="UniProtKB">
        <authorList>
            <consortium name="WormBaseParasite"/>
        </authorList>
    </citation>
    <scope>IDENTIFICATION</scope>
    <source>
        <strain evidence="2">KR3021</strain>
    </source>
</reference>
<name>A0AC35UAM0_9BILA</name>
<organism evidence="1 2">
    <name type="scientific">Rhabditophanes sp. KR3021</name>
    <dbReference type="NCBI Taxonomy" id="114890"/>
    <lineage>
        <taxon>Eukaryota</taxon>
        <taxon>Metazoa</taxon>
        <taxon>Ecdysozoa</taxon>
        <taxon>Nematoda</taxon>
        <taxon>Chromadorea</taxon>
        <taxon>Rhabditida</taxon>
        <taxon>Tylenchina</taxon>
        <taxon>Panagrolaimomorpha</taxon>
        <taxon>Strongyloidoidea</taxon>
        <taxon>Alloionematidae</taxon>
        <taxon>Rhabditophanes</taxon>
    </lineage>
</organism>
<protein>
    <submittedName>
        <fullName evidence="2">ShKT domain-containing protein</fullName>
    </submittedName>
</protein>
<evidence type="ECO:0000313" key="1">
    <source>
        <dbReference type="Proteomes" id="UP000095286"/>
    </source>
</evidence>
<sequence>MLQIAYIQLFSGVLLRLTGQEIKTFKTRAERKLITIESEISTKETKCNCNQIQTPFRCLSIGHNLDGLLIYVNYKCIADYDFYLNLIKMIQNYRNSQCQSASEAGACKAEIDRIRNANVNKDCPTTAMTCNPFNANCELQSNAYKSCSLTSGYCYPDTLGCHPSLQKSGTSFCAPTCSSDNDSQLRSKGTCKLLPGKGTIKVCKLSKVSPSCSALSTCESELACNKYSFTCEPPQRLGKSLLAVATYGCKDLSIDCPILAPLCNQSPPFEYVEENCPATCGCPTTLGPCFDEIENCFLIDKVCLEPKHESNSSTKMTNIVTKAPTVASTKIANIVTDKPIAAPTKIPNVVTDEPIVDSTRIPDVVTDDPCVDTLNPNDCDHFLNYCRDPAFGPFMREQCKRTCGFC</sequence>
<accession>A0AC35UAM0</accession>
<proteinExistence type="predicted"/>
<dbReference type="Proteomes" id="UP000095286">
    <property type="component" value="Unplaced"/>
</dbReference>
<dbReference type="WBParaSite" id="RSKR_0000883166.1">
    <property type="protein sequence ID" value="RSKR_0000883166.1"/>
    <property type="gene ID" value="RSKR_0000883166"/>
</dbReference>